<reference evidence="1" key="1">
    <citation type="submission" date="2016-04" db="EMBL/GenBank/DDBJ databases">
        <authorList>
            <person name="Nguyen H.D."/>
            <person name="Samba Siva P."/>
            <person name="Cullis J."/>
            <person name="Levesque C.A."/>
            <person name="Hambleton S."/>
        </authorList>
    </citation>
    <scope>NUCLEOTIDE SEQUENCE</scope>
    <source>
        <strain evidence="1">DAOMC 236416</strain>
    </source>
</reference>
<sequence>MTQEISGGPTPSSAEKSFLWSEDGQRVAAEGETIRIGDLSTYIRNQVLKAAECTLAIFELLQLDPASTTFHSDPSSLRHDASAASTGWTHPANVKVRDASMEFRRAAIRYCAQSDSMEEGISLDSASVKALITIADKARRAALLAIFVSSGHCPRVQDLLLSTFKNQFSSMRDLKLGPDGQLSLLLGSNKTGYRSNIVTARFCSPLLSDVVGTLTTVVRPALDQIRALSSNVSPDHIPRHCFWL</sequence>
<protein>
    <submittedName>
        <fullName evidence="1">Uncharacterized protein</fullName>
    </submittedName>
</protein>
<gene>
    <name evidence="1" type="ORF">A4X13_0g7076</name>
</gene>
<evidence type="ECO:0000313" key="1">
    <source>
        <dbReference type="EMBL" id="KAE8242637.1"/>
    </source>
</evidence>
<keyword evidence="2" id="KW-1185">Reference proteome</keyword>
<proteinExistence type="predicted"/>
<comment type="caution">
    <text evidence="1">The sequence shown here is derived from an EMBL/GenBank/DDBJ whole genome shotgun (WGS) entry which is preliminary data.</text>
</comment>
<name>A0A177TEK1_9BASI</name>
<organism evidence="1 2">
    <name type="scientific">Tilletia indica</name>
    <dbReference type="NCBI Taxonomy" id="43049"/>
    <lineage>
        <taxon>Eukaryota</taxon>
        <taxon>Fungi</taxon>
        <taxon>Dikarya</taxon>
        <taxon>Basidiomycota</taxon>
        <taxon>Ustilaginomycotina</taxon>
        <taxon>Exobasidiomycetes</taxon>
        <taxon>Tilletiales</taxon>
        <taxon>Tilletiaceae</taxon>
        <taxon>Tilletia</taxon>
    </lineage>
</organism>
<accession>A0A177TEK1</accession>
<dbReference type="Proteomes" id="UP000077521">
    <property type="component" value="Unassembled WGS sequence"/>
</dbReference>
<evidence type="ECO:0000313" key="2">
    <source>
        <dbReference type="Proteomes" id="UP000077521"/>
    </source>
</evidence>
<reference evidence="1" key="2">
    <citation type="journal article" date="2019" name="IMA Fungus">
        <title>Genome sequencing and comparison of five Tilletia species to identify candidate genes for the detection of regulated species infecting wheat.</title>
        <authorList>
            <person name="Nguyen H.D.T."/>
            <person name="Sultana T."/>
            <person name="Kesanakurti P."/>
            <person name="Hambleton S."/>
        </authorList>
    </citation>
    <scope>NUCLEOTIDE SEQUENCE</scope>
    <source>
        <strain evidence="1">DAOMC 236416</strain>
    </source>
</reference>
<dbReference type="AlphaFoldDB" id="A0A177TEK1"/>
<dbReference type="EMBL" id="LWDF02000787">
    <property type="protein sequence ID" value="KAE8242637.1"/>
    <property type="molecule type" value="Genomic_DNA"/>
</dbReference>